<dbReference type="SFLD" id="SFLDG01129">
    <property type="entry name" value="C1.5:_HAD__Beta-PGM__Phosphata"/>
    <property type="match status" value="1"/>
</dbReference>
<dbReference type="InterPro" id="IPR023198">
    <property type="entry name" value="PGP-like_dom2"/>
</dbReference>
<evidence type="ECO:0000313" key="3">
    <source>
        <dbReference type="Proteomes" id="UP000053201"/>
    </source>
</evidence>
<dbReference type="VEuPathDB" id="FungiDB:SPPG_07280"/>
<dbReference type="OMA" id="FEEHDPC"/>
<dbReference type="InterPro" id="IPR051540">
    <property type="entry name" value="S-2-haloacid_dehalogenase"/>
</dbReference>
<dbReference type="EMBL" id="KQ257464">
    <property type="protein sequence ID" value="KNC97352.1"/>
    <property type="molecule type" value="Genomic_DNA"/>
</dbReference>
<keyword evidence="1" id="KW-0378">Hydrolase</keyword>
<evidence type="ECO:0000256" key="1">
    <source>
        <dbReference type="ARBA" id="ARBA00022801"/>
    </source>
</evidence>
<dbReference type="PANTHER" id="PTHR43316">
    <property type="entry name" value="HYDROLASE, HALOACID DELAHOGENASE-RELATED"/>
    <property type="match status" value="1"/>
</dbReference>
<dbReference type="GO" id="GO:0016787">
    <property type="term" value="F:hydrolase activity"/>
    <property type="evidence" value="ECO:0007669"/>
    <property type="project" value="UniProtKB-KW"/>
</dbReference>
<dbReference type="AlphaFoldDB" id="A0A0L0H7Z5"/>
<dbReference type="GeneID" id="27690506"/>
<organism evidence="2 3">
    <name type="scientific">Spizellomyces punctatus (strain DAOM BR117)</name>
    <dbReference type="NCBI Taxonomy" id="645134"/>
    <lineage>
        <taxon>Eukaryota</taxon>
        <taxon>Fungi</taxon>
        <taxon>Fungi incertae sedis</taxon>
        <taxon>Chytridiomycota</taxon>
        <taxon>Chytridiomycota incertae sedis</taxon>
        <taxon>Chytridiomycetes</taxon>
        <taxon>Spizellomycetales</taxon>
        <taxon>Spizellomycetaceae</taxon>
        <taxon>Spizellomyces</taxon>
    </lineage>
</organism>
<dbReference type="InterPro" id="IPR036412">
    <property type="entry name" value="HAD-like_sf"/>
</dbReference>
<accession>A0A0L0H7Z5</accession>
<dbReference type="OrthoDB" id="2363873at2759"/>
<dbReference type="RefSeq" id="XP_016605392.1">
    <property type="nucleotide sequence ID" value="XM_016755444.1"/>
</dbReference>
<reference evidence="2 3" key="1">
    <citation type="submission" date="2009-08" db="EMBL/GenBank/DDBJ databases">
        <title>The Genome Sequence of Spizellomyces punctatus strain DAOM BR117.</title>
        <authorList>
            <consortium name="The Broad Institute Genome Sequencing Platform"/>
            <person name="Russ C."/>
            <person name="Cuomo C."/>
            <person name="Shea T."/>
            <person name="Young S.K."/>
            <person name="Zeng Q."/>
            <person name="Koehrsen M."/>
            <person name="Haas B."/>
            <person name="Borodovsky M."/>
            <person name="Guigo R."/>
            <person name="Alvarado L."/>
            <person name="Berlin A."/>
            <person name="Bochicchio J."/>
            <person name="Borenstein D."/>
            <person name="Chapman S."/>
            <person name="Chen Z."/>
            <person name="Engels R."/>
            <person name="Freedman E."/>
            <person name="Gellesch M."/>
            <person name="Goldberg J."/>
            <person name="Griggs A."/>
            <person name="Gujja S."/>
            <person name="Heiman D."/>
            <person name="Hepburn T."/>
            <person name="Howarth C."/>
            <person name="Jen D."/>
            <person name="Larson L."/>
            <person name="Lewis B."/>
            <person name="Mehta T."/>
            <person name="Park D."/>
            <person name="Pearson M."/>
            <person name="Roberts A."/>
            <person name="Saif S."/>
            <person name="Shenoy N."/>
            <person name="Sisk P."/>
            <person name="Stolte C."/>
            <person name="Sykes S."/>
            <person name="Thomson T."/>
            <person name="Walk T."/>
            <person name="White J."/>
            <person name="Yandava C."/>
            <person name="Burger G."/>
            <person name="Gray M.W."/>
            <person name="Holland P.W.H."/>
            <person name="King N."/>
            <person name="Lang F.B.F."/>
            <person name="Roger A.J."/>
            <person name="Ruiz-Trillo I."/>
            <person name="Lander E."/>
            <person name="Nusbaum C."/>
        </authorList>
    </citation>
    <scope>NUCLEOTIDE SEQUENCE [LARGE SCALE GENOMIC DNA]</scope>
    <source>
        <strain evidence="2 3">DAOM BR117</strain>
    </source>
</reference>
<gene>
    <name evidence="2" type="ORF">SPPG_07280</name>
</gene>
<dbReference type="InParanoid" id="A0A0L0H7Z5"/>
<name>A0A0L0H7Z5_SPIPD</name>
<dbReference type="SUPFAM" id="SSF56784">
    <property type="entry name" value="HAD-like"/>
    <property type="match status" value="1"/>
</dbReference>
<sequence length="237" mass="26397">MPTATFDALGTLLSFYHPSTVFCSLFSLPPQAFQFLFATTLRDYMAASLAGSFIPLVQILESAIGRTLAIHGVEYQTRKDDFDKVVKAFTEELTLVEGGLEAIRKTADAGWKVFVVTNGGRNVVQGAIERGGLGELIPNTAIMSCDEIGVAKPHKDVYEAVKRKRDDQEIWMVAAHAWDLMGAKRRGFKTCWVEDEEKLWMAAYPPPDVRGRNLMEAVENMLAYAREHQPKISKPEA</sequence>
<evidence type="ECO:0000313" key="2">
    <source>
        <dbReference type="EMBL" id="KNC97352.1"/>
    </source>
</evidence>
<dbReference type="SFLD" id="SFLDS00003">
    <property type="entry name" value="Haloacid_Dehalogenase"/>
    <property type="match status" value="1"/>
</dbReference>
<dbReference type="InterPro" id="IPR041492">
    <property type="entry name" value="HAD_2"/>
</dbReference>
<dbReference type="Gene3D" id="3.40.50.1000">
    <property type="entry name" value="HAD superfamily/HAD-like"/>
    <property type="match status" value="1"/>
</dbReference>
<proteinExistence type="predicted"/>
<dbReference type="Pfam" id="PF13419">
    <property type="entry name" value="HAD_2"/>
    <property type="match status" value="1"/>
</dbReference>
<dbReference type="PANTHER" id="PTHR43316:SF3">
    <property type="entry name" value="HALOACID DEHALOGENASE, TYPE II (AFU_ORTHOLOGUE AFUA_2G07750)-RELATED"/>
    <property type="match status" value="1"/>
</dbReference>
<dbReference type="Proteomes" id="UP000053201">
    <property type="component" value="Unassembled WGS sequence"/>
</dbReference>
<dbReference type="eggNOG" id="ENOG502S2WA">
    <property type="taxonomic scope" value="Eukaryota"/>
</dbReference>
<dbReference type="Gene3D" id="1.10.150.240">
    <property type="entry name" value="Putative phosphatase, domain 2"/>
    <property type="match status" value="1"/>
</dbReference>
<dbReference type="STRING" id="645134.A0A0L0H7Z5"/>
<dbReference type="InterPro" id="IPR023214">
    <property type="entry name" value="HAD_sf"/>
</dbReference>
<protein>
    <submittedName>
        <fullName evidence="2">Haloacid dehalogenase, type II</fullName>
    </submittedName>
</protein>
<keyword evidence="3" id="KW-1185">Reference proteome</keyword>